<feature type="region of interest" description="Disordered" evidence="2">
    <location>
        <begin position="437"/>
        <end position="502"/>
    </location>
</feature>
<evidence type="ECO:0000313" key="4">
    <source>
        <dbReference type="EMBL" id="CAA0816106.1"/>
    </source>
</evidence>
<feature type="compositionally biased region" description="Polar residues" evidence="2">
    <location>
        <begin position="474"/>
        <end position="485"/>
    </location>
</feature>
<proteinExistence type="predicted"/>
<feature type="region of interest" description="Disordered" evidence="2">
    <location>
        <begin position="83"/>
        <end position="104"/>
    </location>
</feature>
<evidence type="ECO:0000256" key="1">
    <source>
        <dbReference type="ARBA" id="ARBA00023054"/>
    </source>
</evidence>
<dbReference type="EMBL" id="CACSLK010013932">
    <property type="protein sequence ID" value="CAA0816106.1"/>
    <property type="molecule type" value="Genomic_DNA"/>
</dbReference>
<dbReference type="PANTHER" id="PTHR31342:SF4">
    <property type="entry name" value="ACTIN BINDING PROTEIN FAMILY"/>
    <property type="match status" value="1"/>
</dbReference>
<accession>A0A9N7MWG4</accession>
<feature type="compositionally biased region" description="Basic and acidic residues" evidence="2">
    <location>
        <begin position="382"/>
        <end position="408"/>
    </location>
</feature>
<sequence>MWMKSRQDIPIRPVLLKFGVAAFVISIGGIVFTLFRSRIIKPPQSKPSHPSPDNNSQAYSRVESGECWDDRVFLDSPVKKIASNNSISDPSPALESSKSCSDHEREIEHLQAHVKTLEEREKDLENQLLGHNGLKDHENALVELKNQLRLNNIEAKHYNLKIESLISNNKKLEAGLADYENVVTELEGARGKVKALRNKLKLAAEQNQEQILVLQDRVMRLKDKEKKTDEINRELEAVVREREELTRELEEMKKSNQSLRLENSDMAQKLGYVQMLATTALDNEEVLELREERRRLRKQNESLKEEMERLQATHRSDMEELVHLRWVNACLRQQLRNPNLPSPDPARPEEKPLHSSAGPDTSDLESSSQASCLTDESAPETNKTEGLSKPKVFEKLKKLLRRGGKEGKGQNGKKTKLERAASVDDIAGKLESEFLQLEAGGESSLGGSSATSRRSFDMPRLGSRGRKGGVGPWESSNCSSRTMGSLTEEEEDEYWSPGGPQVQEDVKNKLLKYAETLNRAHSKKFPKPAAGFE</sequence>
<reference evidence="4" key="1">
    <citation type="submission" date="2019-12" db="EMBL/GenBank/DDBJ databases">
        <authorList>
            <person name="Scholes J."/>
        </authorList>
    </citation>
    <scope>NUCLEOTIDE SEQUENCE</scope>
</reference>
<feature type="region of interest" description="Disordered" evidence="2">
    <location>
        <begin position="42"/>
        <end position="61"/>
    </location>
</feature>
<dbReference type="Proteomes" id="UP001153555">
    <property type="component" value="Unassembled WGS sequence"/>
</dbReference>
<protein>
    <submittedName>
        <fullName evidence="4">Actin binding protein family</fullName>
    </submittedName>
</protein>
<dbReference type="OrthoDB" id="1870283at2759"/>
<feature type="region of interest" description="Disordered" evidence="2">
    <location>
        <begin position="336"/>
        <end position="421"/>
    </location>
</feature>
<dbReference type="InterPro" id="IPR040265">
    <property type="entry name" value="CHUP1/IPGA1-like"/>
</dbReference>
<evidence type="ECO:0000256" key="3">
    <source>
        <dbReference type="SAM" id="Phobius"/>
    </source>
</evidence>
<evidence type="ECO:0000313" key="5">
    <source>
        <dbReference type="Proteomes" id="UP001153555"/>
    </source>
</evidence>
<dbReference type="GO" id="GO:0055028">
    <property type="term" value="C:cortical microtubule"/>
    <property type="evidence" value="ECO:0007669"/>
    <property type="project" value="TreeGrafter"/>
</dbReference>
<keyword evidence="3" id="KW-1133">Transmembrane helix</keyword>
<dbReference type="GO" id="GO:0072699">
    <property type="term" value="P:protein localization to cortical microtubule cytoskeleton"/>
    <property type="evidence" value="ECO:0007669"/>
    <property type="project" value="TreeGrafter"/>
</dbReference>
<keyword evidence="3" id="KW-0812">Transmembrane</keyword>
<dbReference type="AlphaFoldDB" id="A0A9N7MWG4"/>
<dbReference type="PANTHER" id="PTHR31342">
    <property type="entry name" value="PROTEIN CHUP1, CHLOROPLASTIC"/>
    <property type="match status" value="1"/>
</dbReference>
<name>A0A9N7MWG4_STRHE</name>
<comment type="caution">
    <text evidence="4">The sequence shown here is derived from an EMBL/GenBank/DDBJ whole genome shotgun (WGS) entry which is preliminary data.</text>
</comment>
<keyword evidence="1" id="KW-0175">Coiled coil</keyword>
<feature type="transmembrane region" description="Helical" evidence="3">
    <location>
        <begin position="14"/>
        <end position="35"/>
    </location>
</feature>
<feature type="compositionally biased region" description="Polar residues" evidence="2">
    <location>
        <begin position="83"/>
        <end position="99"/>
    </location>
</feature>
<organism evidence="4 5">
    <name type="scientific">Striga hermonthica</name>
    <name type="common">Purple witchweed</name>
    <name type="synonym">Buchnera hermonthica</name>
    <dbReference type="NCBI Taxonomy" id="68872"/>
    <lineage>
        <taxon>Eukaryota</taxon>
        <taxon>Viridiplantae</taxon>
        <taxon>Streptophyta</taxon>
        <taxon>Embryophyta</taxon>
        <taxon>Tracheophyta</taxon>
        <taxon>Spermatophyta</taxon>
        <taxon>Magnoliopsida</taxon>
        <taxon>eudicotyledons</taxon>
        <taxon>Gunneridae</taxon>
        <taxon>Pentapetalae</taxon>
        <taxon>asterids</taxon>
        <taxon>lamiids</taxon>
        <taxon>Lamiales</taxon>
        <taxon>Orobanchaceae</taxon>
        <taxon>Buchnereae</taxon>
        <taxon>Striga</taxon>
    </lineage>
</organism>
<evidence type="ECO:0000256" key="2">
    <source>
        <dbReference type="SAM" id="MobiDB-lite"/>
    </source>
</evidence>
<keyword evidence="3" id="KW-0472">Membrane</keyword>
<feature type="compositionally biased region" description="Polar residues" evidence="2">
    <location>
        <begin position="364"/>
        <end position="381"/>
    </location>
</feature>
<gene>
    <name evidence="4" type="ORF">SHERM_15974</name>
</gene>
<feature type="compositionally biased region" description="Low complexity" evidence="2">
    <location>
        <begin position="437"/>
        <end position="453"/>
    </location>
</feature>
<feature type="compositionally biased region" description="Low complexity" evidence="2">
    <location>
        <begin position="42"/>
        <end position="52"/>
    </location>
</feature>
<keyword evidence="5" id="KW-1185">Reference proteome</keyword>